<keyword evidence="1" id="KW-1133">Transmembrane helix</keyword>
<evidence type="ECO:0000256" key="1">
    <source>
        <dbReference type="SAM" id="Phobius"/>
    </source>
</evidence>
<feature type="transmembrane region" description="Helical" evidence="1">
    <location>
        <begin position="40"/>
        <end position="62"/>
    </location>
</feature>
<accession>X0UIK2</accession>
<feature type="non-terminal residue" evidence="2">
    <location>
        <position position="1"/>
    </location>
</feature>
<dbReference type="EMBL" id="BARS01012614">
    <property type="protein sequence ID" value="GAF88340.1"/>
    <property type="molecule type" value="Genomic_DNA"/>
</dbReference>
<protein>
    <submittedName>
        <fullName evidence="2">Uncharacterized protein</fullName>
    </submittedName>
</protein>
<gene>
    <name evidence="2" type="ORF">S01H1_22373</name>
</gene>
<dbReference type="AlphaFoldDB" id="X0UIK2"/>
<feature type="non-terminal residue" evidence="2">
    <location>
        <position position="206"/>
    </location>
</feature>
<organism evidence="2">
    <name type="scientific">marine sediment metagenome</name>
    <dbReference type="NCBI Taxonomy" id="412755"/>
    <lineage>
        <taxon>unclassified sequences</taxon>
        <taxon>metagenomes</taxon>
        <taxon>ecological metagenomes</taxon>
    </lineage>
</organism>
<evidence type="ECO:0000313" key="2">
    <source>
        <dbReference type="EMBL" id="GAF88340.1"/>
    </source>
</evidence>
<feature type="transmembrane region" description="Helical" evidence="1">
    <location>
        <begin position="74"/>
        <end position="91"/>
    </location>
</feature>
<sequence length="206" mass="21874">ITTRREAGQLVLLLLPLALLAGSWLETIAAETSPVSLRRAAPYLVPVLVLAAYIAFVLSQWAQAGEVGSAGESIRVILALAGAIALIWITWNMLGRQATAGSLALALVLLAIVTIHGSMSVMYGRGSEFLADERIDPGVFQLQERLAAFETETPGPIAVHDSFLPSLGWYLRDVNGVVFAPSPAADAVAIVTLPGESAPSGYRWQR</sequence>
<comment type="caution">
    <text evidence="2">The sequence shown here is derived from an EMBL/GenBank/DDBJ whole genome shotgun (WGS) entry which is preliminary data.</text>
</comment>
<keyword evidence="1" id="KW-0812">Transmembrane</keyword>
<reference evidence="2" key="1">
    <citation type="journal article" date="2014" name="Front. Microbiol.">
        <title>High frequency of phylogenetically diverse reductive dehalogenase-homologous genes in deep subseafloor sedimentary metagenomes.</title>
        <authorList>
            <person name="Kawai M."/>
            <person name="Futagami T."/>
            <person name="Toyoda A."/>
            <person name="Takaki Y."/>
            <person name="Nishi S."/>
            <person name="Hori S."/>
            <person name="Arai W."/>
            <person name="Tsubouchi T."/>
            <person name="Morono Y."/>
            <person name="Uchiyama I."/>
            <person name="Ito T."/>
            <person name="Fujiyama A."/>
            <person name="Inagaki F."/>
            <person name="Takami H."/>
        </authorList>
    </citation>
    <scope>NUCLEOTIDE SEQUENCE</scope>
    <source>
        <strain evidence="2">Expedition CK06-06</strain>
    </source>
</reference>
<name>X0UIK2_9ZZZZ</name>
<keyword evidence="1" id="KW-0472">Membrane</keyword>
<proteinExistence type="predicted"/>
<feature type="transmembrane region" description="Helical" evidence="1">
    <location>
        <begin position="103"/>
        <end position="124"/>
    </location>
</feature>